<dbReference type="Proteomes" id="UP000245207">
    <property type="component" value="Unassembled WGS sequence"/>
</dbReference>
<comment type="caution">
    <text evidence="1">The sequence shown here is derived from an EMBL/GenBank/DDBJ whole genome shotgun (WGS) entry which is preliminary data.</text>
</comment>
<dbReference type="OrthoDB" id="1435636at2759"/>
<evidence type="ECO:0000313" key="2">
    <source>
        <dbReference type="Proteomes" id="UP000245207"/>
    </source>
</evidence>
<dbReference type="EMBL" id="PKPP01000747">
    <property type="protein sequence ID" value="PWA89123.1"/>
    <property type="molecule type" value="Genomic_DNA"/>
</dbReference>
<keyword evidence="1" id="KW-0378">Hydrolase</keyword>
<dbReference type="AlphaFoldDB" id="A0A2U1PTR1"/>
<organism evidence="1 2">
    <name type="scientific">Artemisia annua</name>
    <name type="common">Sweet wormwood</name>
    <dbReference type="NCBI Taxonomy" id="35608"/>
    <lineage>
        <taxon>Eukaryota</taxon>
        <taxon>Viridiplantae</taxon>
        <taxon>Streptophyta</taxon>
        <taxon>Embryophyta</taxon>
        <taxon>Tracheophyta</taxon>
        <taxon>Spermatophyta</taxon>
        <taxon>Magnoliopsida</taxon>
        <taxon>eudicotyledons</taxon>
        <taxon>Gunneridae</taxon>
        <taxon>Pentapetalae</taxon>
        <taxon>asterids</taxon>
        <taxon>campanulids</taxon>
        <taxon>Asterales</taxon>
        <taxon>Asteraceae</taxon>
        <taxon>Asteroideae</taxon>
        <taxon>Anthemideae</taxon>
        <taxon>Artemisiinae</taxon>
        <taxon>Artemisia</taxon>
    </lineage>
</organism>
<proteinExistence type="predicted"/>
<dbReference type="GO" id="GO:0004519">
    <property type="term" value="F:endonuclease activity"/>
    <property type="evidence" value="ECO:0007669"/>
    <property type="project" value="UniProtKB-KW"/>
</dbReference>
<reference evidence="1 2" key="1">
    <citation type="journal article" date="2018" name="Mol. Plant">
        <title>The genome of Artemisia annua provides insight into the evolution of Asteraceae family and artemisinin biosynthesis.</title>
        <authorList>
            <person name="Shen Q."/>
            <person name="Zhang L."/>
            <person name="Liao Z."/>
            <person name="Wang S."/>
            <person name="Yan T."/>
            <person name="Shi P."/>
            <person name="Liu M."/>
            <person name="Fu X."/>
            <person name="Pan Q."/>
            <person name="Wang Y."/>
            <person name="Lv Z."/>
            <person name="Lu X."/>
            <person name="Zhang F."/>
            <person name="Jiang W."/>
            <person name="Ma Y."/>
            <person name="Chen M."/>
            <person name="Hao X."/>
            <person name="Li L."/>
            <person name="Tang Y."/>
            <person name="Lv G."/>
            <person name="Zhou Y."/>
            <person name="Sun X."/>
            <person name="Brodelius P.E."/>
            <person name="Rose J.K.C."/>
            <person name="Tang K."/>
        </authorList>
    </citation>
    <scope>NUCLEOTIDE SEQUENCE [LARGE SCALE GENOMIC DNA]</scope>
    <source>
        <strain evidence="2">cv. Huhao1</strain>
        <tissue evidence="1">Leaf</tissue>
    </source>
</reference>
<keyword evidence="2" id="KW-1185">Reference proteome</keyword>
<evidence type="ECO:0000313" key="1">
    <source>
        <dbReference type="EMBL" id="PWA89123.1"/>
    </source>
</evidence>
<keyword evidence="1" id="KW-0269">Exonuclease</keyword>
<name>A0A2U1PTR1_ARTAN</name>
<keyword evidence="1" id="KW-0255">Endonuclease</keyword>
<protein>
    <submittedName>
        <fullName evidence="1">Endonuclease/exonuclease/phosphatase</fullName>
    </submittedName>
</protein>
<dbReference type="GO" id="GO:0004527">
    <property type="term" value="F:exonuclease activity"/>
    <property type="evidence" value="ECO:0007669"/>
    <property type="project" value="UniProtKB-KW"/>
</dbReference>
<sequence>MITVPKGSHNHQETNWIAVDPTRRVTALNRLWSDHNPILFHCYKSDFGPTPFKIYHSWFIRPDFDDLIKLELANLDQNSDGSKKKELATHLTEIEGKIENGTASLDERDCRVKILLEVANLESLEAMDTVQKVCIKWDIEGDERTKFFHSLVK</sequence>
<accession>A0A2U1PTR1</accession>
<gene>
    <name evidence="1" type="ORF">CTI12_AA113940</name>
</gene>
<keyword evidence="1" id="KW-0540">Nuclease</keyword>